<dbReference type="Proteomes" id="UP000826212">
    <property type="component" value="Chromosome"/>
</dbReference>
<dbReference type="EMBL" id="CP081303">
    <property type="protein sequence ID" value="QZE14593.1"/>
    <property type="molecule type" value="Genomic_DNA"/>
</dbReference>
<proteinExistence type="predicted"/>
<evidence type="ECO:0000313" key="2">
    <source>
        <dbReference type="Proteomes" id="UP000826212"/>
    </source>
</evidence>
<protein>
    <submittedName>
        <fullName evidence="1">Uncharacterized protein</fullName>
    </submittedName>
</protein>
<gene>
    <name evidence="1" type="ORF">K4L44_01605</name>
</gene>
<reference evidence="1" key="1">
    <citation type="submission" date="2021-08" db="EMBL/GenBank/DDBJ databases">
        <title>Novel anaerobic bacterium isolated from sea squirt in East Sea, Republic of Korea.</title>
        <authorList>
            <person name="Nguyen T.H."/>
            <person name="Li Z."/>
            <person name="Lee Y.-J."/>
            <person name="Ko J."/>
            <person name="Kim S.-G."/>
        </authorList>
    </citation>
    <scope>NUCLEOTIDE SEQUENCE</scope>
    <source>
        <strain evidence="1">KCTC 25031</strain>
    </source>
</reference>
<name>A0AC61NG30_9BACT</name>
<organism evidence="1 2">
    <name type="scientific">Halosquirtibacter laminarini</name>
    <dbReference type="NCBI Taxonomy" id="3374600"/>
    <lineage>
        <taxon>Bacteria</taxon>
        <taxon>Pseudomonadati</taxon>
        <taxon>Bacteroidota</taxon>
        <taxon>Bacteroidia</taxon>
        <taxon>Marinilabiliales</taxon>
        <taxon>Prolixibacteraceae</taxon>
        <taxon>Halosquirtibacter</taxon>
    </lineage>
</organism>
<accession>A0AC61NG30</accession>
<evidence type="ECO:0000313" key="1">
    <source>
        <dbReference type="EMBL" id="QZE14593.1"/>
    </source>
</evidence>
<keyword evidence="2" id="KW-1185">Reference proteome</keyword>
<sequence>MNKLVLIFSFLIVAIGCTKNDDSVGPVIDSNKNTGSLQFDEVDKQLIKTTLDHAYHYIDGDKEMYILTNYDYTSMNERLTSNHLLQVVISGTREDESTSYHKVEMISKGDKKELTASYYPVLDQGFWSAKYSCNSTVFTSTSNEVNDEITYQSFGFEFESATCETYFQKKMVDITIDYKGKVIELSPNQCPKTDVQEAMVGNPLFSVKGDAKIKDFVLWDYYYLGLSHHEGQNGTSQIDLVNFDNQGHVVETIPSLGNVGRGHFGMDIGKLWIGLYKGPSFIWREWNQTKKSFEDTPAFWFIGSKFEKISDEKFYTIGSNIISLYSGTDVVSHSFDNFSDNVLFVYRDLAWSLIEEAGYYYLVGFNDKLEYKRSVVLTGIDKSGMSDFKIESIRPDNKGALIALDNHNNFYPISVDKF</sequence>